<dbReference type="EMBL" id="GFAC01007735">
    <property type="protein sequence ID" value="JAT91453.1"/>
    <property type="molecule type" value="mRNA"/>
</dbReference>
<reference evidence="2" key="1">
    <citation type="journal article" date="2017" name="Front. Cell. Infect. Microbiol.">
        <title>The Distinct Transcriptional Response of the Midgut of Amblyomma sculptum and Amblyomma aureolatum Ticks to Rickettsia rickettsii Correlates to Their Differences in Susceptibility to Infection.</title>
        <authorList>
            <person name="Martins L.A."/>
            <person name="Galletti M.F.B.M."/>
            <person name="Ribeiro J.M."/>
            <person name="Fujita A."/>
            <person name="Costa F.B."/>
            <person name="Labruna M.B."/>
            <person name="Daffre S."/>
            <person name="Fogaca A.C."/>
        </authorList>
    </citation>
    <scope>NUCLEOTIDE SEQUENCE</scope>
</reference>
<evidence type="ECO:0000313" key="2">
    <source>
        <dbReference type="EMBL" id="JAT91453.1"/>
    </source>
</evidence>
<accession>A0A1E1WWN5</accession>
<proteinExistence type="evidence at transcript level"/>
<feature type="region of interest" description="Disordered" evidence="1">
    <location>
        <begin position="366"/>
        <end position="393"/>
    </location>
</feature>
<organism evidence="2">
    <name type="scientific">Amblyomma aureolatum</name>
    <dbReference type="NCBI Taxonomy" id="187763"/>
    <lineage>
        <taxon>Eukaryota</taxon>
        <taxon>Metazoa</taxon>
        <taxon>Ecdysozoa</taxon>
        <taxon>Arthropoda</taxon>
        <taxon>Chelicerata</taxon>
        <taxon>Arachnida</taxon>
        <taxon>Acari</taxon>
        <taxon>Parasitiformes</taxon>
        <taxon>Ixodida</taxon>
        <taxon>Ixodoidea</taxon>
        <taxon>Ixodidae</taxon>
        <taxon>Amblyomminae</taxon>
        <taxon>Amblyomma</taxon>
    </lineage>
</organism>
<name>A0A1E1WWN5_9ACAR</name>
<dbReference type="AlphaFoldDB" id="A0A1E1WWN5"/>
<protein>
    <submittedName>
        <fullName evidence="2">Uncharacterized protein</fullName>
    </submittedName>
</protein>
<evidence type="ECO:0000256" key="1">
    <source>
        <dbReference type="SAM" id="MobiDB-lite"/>
    </source>
</evidence>
<sequence length="499" mass="52638">MGLLLLLLVRQHEGGSGGGQQGGQLVLQVAQVVQAVSKPLGQLVPGGLACLGCTQLLLQPLCCTLQRLVLGQQRLEPLVCFARRLVLQLALQCFQLLVLLLVLAVQQLNAAAQGSQLPAQLLRIRGTPSLQVEHAGAHGGILLLEGLQLALPLLHVGRALLQGAREPAVVVLERLQLHLPLLGIRRALCQRKFEPIVFIAQLRLGRRLGQRRLGCLLVLGAAATVERCGVPPATGLSLGGPHGRHTVVASLLGSQPGCLFHLLELLDELIEVGLRAKAEAIDSVSPDVGPLAKFLGGLGEGHVGRDGGVDDRLGALNADDAVQVAARVVEEADAHRLAAGWNPGPLRLGVDVEHVRFRGKDGLLPHTGTACSHRRRRQRWPPSRPGVASASPLRRAACGAAARAAAIDKRMRPPPRRGFSLLRLQAGQLPVPVGAITCSSVGLRGLGSRRHTQAPTPLRRSTQPSTRMLRVDTRNNATTASHAGGAVPAAATMAVMAVK</sequence>
<feature type="non-terminal residue" evidence="2">
    <location>
        <position position="499"/>
    </location>
</feature>